<dbReference type="InterPro" id="IPR014001">
    <property type="entry name" value="Helicase_ATP-bd"/>
</dbReference>
<dbReference type="Gene3D" id="3.40.50.10810">
    <property type="entry name" value="Tandem AAA-ATPase domain"/>
    <property type="match status" value="1"/>
</dbReference>
<dbReference type="InterPro" id="IPR038718">
    <property type="entry name" value="SNF2-like_sf"/>
</dbReference>
<dbReference type="SUPFAM" id="SSF52540">
    <property type="entry name" value="P-loop containing nucleoside triphosphate hydrolases"/>
    <property type="match status" value="2"/>
</dbReference>
<protein>
    <submittedName>
        <fullName evidence="2">SNF2 family N-terminal domain protein</fullName>
    </submittedName>
</protein>
<comment type="caution">
    <text evidence="2">The sequence shown here is derived from an EMBL/GenBank/DDBJ whole genome shotgun (WGS) entry which is preliminary data.</text>
</comment>
<dbReference type="Proteomes" id="UP000003455">
    <property type="component" value="Chromosome"/>
</dbReference>
<dbReference type="InterPro" id="IPR000330">
    <property type="entry name" value="SNF2_N"/>
</dbReference>
<name>A0A0E1X5A7_STAAU</name>
<gene>
    <name evidence="2" type="ORF">HMPREF0769_12228</name>
</gene>
<dbReference type="CDD" id="cd18013">
    <property type="entry name" value="DEXQc_bact_SNF2"/>
    <property type="match status" value="1"/>
</dbReference>
<dbReference type="GO" id="GO:0005524">
    <property type="term" value="F:ATP binding"/>
    <property type="evidence" value="ECO:0007669"/>
    <property type="project" value="InterPro"/>
</dbReference>
<dbReference type="Pfam" id="PF00176">
    <property type="entry name" value="SNF2-rel_dom"/>
    <property type="match status" value="1"/>
</dbReference>
<dbReference type="PROSITE" id="PS51192">
    <property type="entry name" value="HELICASE_ATP_BIND_1"/>
    <property type="match status" value="1"/>
</dbReference>
<dbReference type="FunFam" id="3.40.50.10810:FF:000052">
    <property type="entry name" value="DNA helicase"/>
    <property type="match status" value="1"/>
</dbReference>
<dbReference type="SMART" id="SM00487">
    <property type="entry name" value="DEXDc"/>
    <property type="match status" value="1"/>
</dbReference>
<evidence type="ECO:0000313" key="2">
    <source>
        <dbReference type="EMBL" id="EFH94607.1"/>
    </source>
</evidence>
<dbReference type="EMBL" id="ACJA02000004">
    <property type="protein sequence ID" value="EFH94607.1"/>
    <property type="molecule type" value="Genomic_DNA"/>
</dbReference>
<proteinExistence type="predicted"/>
<feature type="domain" description="Helicase ATP-binding" evidence="1">
    <location>
        <begin position="18"/>
        <end position="182"/>
    </location>
</feature>
<organism evidence="2">
    <name type="scientific">Staphylococcus aureus subsp. aureus MN8</name>
    <dbReference type="NCBI Taxonomy" id="548470"/>
    <lineage>
        <taxon>Bacteria</taxon>
        <taxon>Bacillati</taxon>
        <taxon>Bacillota</taxon>
        <taxon>Bacilli</taxon>
        <taxon>Bacillales</taxon>
        <taxon>Staphylococcaceae</taxon>
        <taxon>Staphylococcus</taxon>
    </lineage>
</organism>
<accession>A0A0E1X5A7</accession>
<dbReference type="InterPro" id="IPR027417">
    <property type="entry name" value="P-loop_NTPase"/>
</dbReference>
<sequence length="455" mass="53150">MEHLAIDFKPHSYQKYAIDKVIDNEKYGLFLDMGLGKTVSTLTAFSELQLLDTKKMLVIAPKQVAKDTWVDEVDKWNHLNHLKVSLVLGTPKERNDALNTEADIYVTNKENTKWLCDQYKKEWPFDMVVIDELSTFKSPKSQRFKSIKKKLPLINRFIGLTGTPSPNSLQDLWAQVYLIDRGERLESSFSRYRERYFKPTHQVSEHIFKWELRDGSEEKIYKQIEDICLSMKAKDYLDMPDRVDTKQTVVLSEKERKVYEELEKNYILESEEEGTVVAQNGASLSQKLLQLSNGAVYTDEEDVRLIHDKKLDKLEEIIEESQGQPILLFYNFKHDKERILQRFKEATTLEDSNYKERWNSGDIKLLIAHPASAGHGLNLQQGGHIIVWFGLTWSLELYQQANARLYRQGQNHTTIIHHIMTDNTIDQRVYKALQNKELTQEELMKAIKARIAKHK</sequence>
<reference evidence="2" key="1">
    <citation type="submission" date="2010-05" db="EMBL/GenBank/DDBJ databases">
        <authorList>
            <person name="Muzny D."/>
            <person name="Qin X."/>
            <person name="Buhay C."/>
            <person name="Dugan-Rocha S."/>
            <person name="Ding Y."/>
            <person name="Chen G."/>
            <person name="Hawes A."/>
            <person name="Holder M."/>
            <person name="Jhangiani S."/>
            <person name="Johnson A."/>
            <person name="Khan Z."/>
            <person name="Li Z."/>
            <person name="Liu W."/>
            <person name="Liu X."/>
            <person name="Perez L."/>
            <person name="Shen H."/>
            <person name="Wang Q."/>
            <person name="Watt J."/>
            <person name="Xi L."/>
            <person name="Xin Y."/>
            <person name="Zhou J."/>
            <person name="Deng J."/>
            <person name="Jiang H."/>
            <person name="Liu Y."/>
            <person name="Qu J."/>
            <person name="Song X.-Z."/>
            <person name="Zhang L."/>
            <person name="Villasana D."/>
            <person name="Johnson A."/>
            <person name="Liu J."/>
            <person name="Liyanage D."/>
            <person name="Lorensuhewa L."/>
            <person name="Robinson T."/>
            <person name="Song A."/>
            <person name="Song B.-B."/>
            <person name="Dinh H."/>
            <person name="Thornton R."/>
            <person name="Coyle M."/>
            <person name="Francisco L."/>
            <person name="Jackson L."/>
            <person name="Javaid M."/>
            <person name="Korchina V."/>
            <person name="Kovar C."/>
            <person name="Mata R."/>
            <person name="Mathew T."/>
            <person name="Ngo R."/>
            <person name="Nguyen L."/>
            <person name="Nguyen N."/>
            <person name="Okwuonu G."/>
            <person name="Ongeri F."/>
            <person name="Pham C."/>
            <person name="Simmons D."/>
            <person name="Wilczek-Boney K."/>
            <person name="Hale W."/>
            <person name="Jakkamsetti A."/>
            <person name="Pham P."/>
            <person name="Ruth R."/>
            <person name="San Lucas F."/>
            <person name="Warren J."/>
            <person name="Zhang J."/>
            <person name="Zhao Z."/>
            <person name="Zhou C."/>
            <person name="Zhu D."/>
            <person name="Lee S."/>
            <person name="Bess C."/>
            <person name="Blankenburg K."/>
            <person name="Forbes L."/>
            <person name="Fu Q."/>
            <person name="Gubbala S."/>
            <person name="Hirani K."/>
            <person name="Jayaseelan J.C."/>
            <person name="Lara F."/>
            <person name="Munidasa M."/>
            <person name="Palculict T."/>
            <person name="Patil S."/>
            <person name="Pu L.-L."/>
            <person name="Saada N."/>
            <person name="Tang L."/>
            <person name="Weissenberger G."/>
            <person name="Zhu Y."/>
            <person name="Hemphill L."/>
            <person name="Shang Y."/>
            <person name="Youmans B."/>
            <person name="Ayvaz T."/>
            <person name="Ross M."/>
            <person name="Santibanez J."/>
            <person name="Aqrawi P."/>
            <person name="Gross S."/>
            <person name="Joshi V."/>
            <person name="Fowler G."/>
            <person name="Nazareth L."/>
            <person name="Reid J."/>
            <person name="Worley K."/>
            <person name="Petrosino J."/>
            <person name="Highlander S."/>
            <person name="Gibbs R."/>
        </authorList>
    </citation>
    <scope>NUCLEOTIDE SEQUENCE [LARGE SCALE GENOMIC DNA]</scope>
    <source>
        <strain evidence="2">MN8</strain>
    </source>
</reference>
<dbReference type="AlphaFoldDB" id="A0A0E1X5A7"/>
<dbReference type="RefSeq" id="WP_001793488.1">
    <property type="nucleotide sequence ID" value="NZ_CM000952.1"/>
</dbReference>
<evidence type="ECO:0000259" key="1">
    <source>
        <dbReference type="PROSITE" id="PS51192"/>
    </source>
</evidence>
<dbReference type="PANTHER" id="PTHR10799">
    <property type="entry name" value="SNF2/RAD54 HELICASE FAMILY"/>
    <property type="match status" value="1"/>
</dbReference>
<dbReference type="FunFam" id="3.40.50.300:FF:001640">
    <property type="entry name" value="DNA helicase"/>
    <property type="match status" value="1"/>
</dbReference>
<dbReference type="HOGENOM" id="CLU_029251_0_0_9"/>
<dbReference type="Gene3D" id="3.40.50.300">
    <property type="entry name" value="P-loop containing nucleotide triphosphate hydrolases"/>
    <property type="match status" value="1"/>
</dbReference>